<comment type="caution">
    <text evidence="9">The sequence shown here is derived from an EMBL/GenBank/DDBJ whole genome shotgun (WGS) entry which is preliminary data.</text>
</comment>
<dbReference type="Proteomes" id="UP000177276">
    <property type="component" value="Unassembled WGS sequence"/>
</dbReference>
<evidence type="ECO:0000256" key="8">
    <source>
        <dbReference type="RuleBase" id="RU000560"/>
    </source>
</evidence>
<dbReference type="FunFam" id="1.10.1900.20:FF:000001">
    <property type="entry name" value="50S ribosomal protein L20"/>
    <property type="match status" value="1"/>
</dbReference>
<keyword evidence="3 7" id="KW-0694">RNA-binding</keyword>
<dbReference type="GO" id="GO:0006412">
    <property type="term" value="P:translation"/>
    <property type="evidence" value="ECO:0007669"/>
    <property type="project" value="InterPro"/>
</dbReference>
<dbReference type="GO" id="GO:0003735">
    <property type="term" value="F:structural constituent of ribosome"/>
    <property type="evidence" value="ECO:0007669"/>
    <property type="project" value="InterPro"/>
</dbReference>
<dbReference type="GO" id="GO:0000027">
    <property type="term" value="P:ribosomal large subunit assembly"/>
    <property type="evidence" value="ECO:0007669"/>
    <property type="project" value="UniProtKB-UniRule"/>
</dbReference>
<keyword evidence="4 7" id="KW-0689">Ribosomal protein</keyword>
<dbReference type="NCBIfam" id="TIGR01032">
    <property type="entry name" value="rplT_bact"/>
    <property type="match status" value="1"/>
</dbReference>
<dbReference type="PANTHER" id="PTHR10986">
    <property type="entry name" value="39S RIBOSOMAL PROTEIN L20"/>
    <property type="match status" value="1"/>
</dbReference>
<proteinExistence type="inferred from homology"/>
<evidence type="ECO:0000256" key="6">
    <source>
        <dbReference type="ARBA" id="ARBA00035172"/>
    </source>
</evidence>
<dbReference type="GO" id="GO:1990904">
    <property type="term" value="C:ribonucleoprotein complex"/>
    <property type="evidence" value="ECO:0007669"/>
    <property type="project" value="UniProtKB-KW"/>
</dbReference>
<dbReference type="HAMAP" id="MF_00382">
    <property type="entry name" value="Ribosomal_bL20"/>
    <property type="match status" value="1"/>
</dbReference>
<dbReference type="Gene3D" id="6.10.160.10">
    <property type="match status" value="1"/>
</dbReference>
<evidence type="ECO:0000256" key="4">
    <source>
        <dbReference type="ARBA" id="ARBA00022980"/>
    </source>
</evidence>
<dbReference type="CDD" id="cd07026">
    <property type="entry name" value="Ribosomal_L20"/>
    <property type="match status" value="1"/>
</dbReference>
<comment type="similarity">
    <text evidence="1 7 8">Belongs to the bacterial ribosomal protein bL20 family.</text>
</comment>
<dbReference type="EMBL" id="MHWS01000007">
    <property type="protein sequence ID" value="OHB12510.1"/>
    <property type="molecule type" value="Genomic_DNA"/>
</dbReference>
<evidence type="ECO:0000256" key="7">
    <source>
        <dbReference type="HAMAP-Rule" id="MF_00382"/>
    </source>
</evidence>
<protein>
    <recommendedName>
        <fullName evidence="6 7">Large ribosomal subunit protein bL20</fullName>
    </recommendedName>
</protein>
<dbReference type="GO" id="GO:0005840">
    <property type="term" value="C:ribosome"/>
    <property type="evidence" value="ECO:0007669"/>
    <property type="project" value="UniProtKB-KW"/>
</dbReference>
<evidence type="ECO:0000256" key="3">
    <source>
        <dbReference type="ARBA" id="ARBA00022884"/>
    </source>
</evidence>
<dbReference type="Gene3D" id="1.10.1900.20">
    <property type="entry name" value="Ribosomal protein L20"/>
    <property type="match status" value="1"/>
</dbReference>
<dbReference type="SUPFAM" id="SSF74731">
    <property type="entry name" value="Ribosomal protein L20"/>
    <property type="match status" value="1"/>
</dbReference>
<gene>
    <name evidence="7" type="primary">rplT</name>
    <name evidence="9" type="ORF">A3G46_00955</name>
</gene>
<sequence length="113" mass="13108">MSRVKKGVNALKTRRNILSQVKGYRFGRSKKERQAYEAISHAGAYSFAHRRDKKGDFRRLWNIRLNSALHTNGLSYSKFIGDLKKKNININRKMLSEIAADKPETFKRILAKV</sequence>
<dbReference type="InterPro" id="IPR049946">
    <property type="entry name" value="RIBOSOMAL_L20_CS"/>
</dbReference>
<organism evidence="9 10">
    <name type="scientific">Candidatus Zambryskibacteria bacterium RIFCSPLOWO2_12_FULL_39_16</name>
    <dbReference type="NCBI Taxonomy" id="1802775"/>
    <lineage>
        <taxon>Bacteria</taxon>
        <taxon>Candidatus Zambryskiibacteriota</taxon>
    </lineage>
</organism>
<dbReference type="InterPro" id="IPR005813">
    <property type="entry name" value="Ribosomal_bL20"/>
</dbReference>
<dbReference type="AlphaFoldDB" id="A0A1G2USY4"/>
<evidence type="ECO:0000256" key="5">
    <source>
        <dbReference type="ARBA" id="ARBA00023274"/>
    </source>
</evidence>
<accession>A0A1G2USY4</accession>
<comment type="function">
    <text evidence="7 8">Binds directly to 23S ribosomal RNA and is necessary for the in vitro assembly process of the 50S ribosomal subunit. It is not involved in the protein synthesizing functions of that subunit.</text>
</comment>
<reference evidence="9 10" key="1">
    <citation type="journal article" date="2016" name="Nat. Commun.">
        <title>Thousands of microbial genomes shed light on interconnected biogeochemical processes in an aquifer system.</title>
        <authorList>
            <person name="Anantharaman K."/>
            <person name="Brown C.T."/>
            <person name="Hug L.A."/>
            <person name="Sharon I."/>
            <person name="Castelle C.J."/>
            <person name="Probst A.J."/>
            <person name="Thomas B.C."/>
            <person name="Singh A."/>
            <person name="Wilkins M.J."/>
            <person name="Karaoz U."/>
            <person name="Brodie E.L."/>
            <person name="Williams K.H."/>
            <person name="Hubbard S.S."/>
            <person name="Banfield J.F."/>
        </authorList>
    </citation>
    <scope>NUCLEOTIDE SEQUENCE [LARGE SCALE GENOMIC DNA]</scope>
</reference>
<name>A0A1G2USY4_9BACT</name>
<dbReference type="GO" id="GO:0019843">
    <property type="term" value="F:rRNA binding"/>
    <property type="evidence" value="ECO:0007669"/>
    <property type="project" value="UniProtKB-UniRule"/>
</dbReference>
<evidence type="ECO:0000256" key="2">
    <source>
        <dbReference type="ARBA" id="ARBA00022730"/>
    </source>
</evidence>
<evidence type="ECO:0000313" key="10">
    <source>
        <dbReference type="Proteomes" id="UP000177276"/>
    </source>
</evidence>
<dbReference type="PRINTS" id="PR00062">
    <property type="entry name" value="RIBOSOMALL20"/>
</dbReference>
<keyword evidence="2 7" id="KW-0699">rRNA-binding</keyword>
<evidence type="ECO:0000256" key="1">
    <source>
        <dbReference type="ARBA" id="ARBA00007698"/>
    </source>
</evidence>
<keyword evidence="5 7" id="KW-0687">Ribonucleoprotein</keyword>
<evidence type="ECO:0000313" key="9">
    <source>
        <dbReference type="EMBL" id="OHB12510.1"/>
    </source>
</evidence>
<dbReference type="PROSITE" id="PS00937">
    <property type="entry name" value="RIBOSOMAL_L20"/>
    <property type="match status" value="1"/>
</dbReference>
<dbReference type="Pfam" id="PF00453">
    <property type="entry name" value="Ribosomal_L20"/>
    <property type="match status" value="1"/>
</dbReference>
<dbReference type="InterPro" id="IPR035566">
    <property type="entry name" value="Ribosomal_protein_bL20_C"/>
</dbReference>